<dbReference type="Proteomes" id="UP000232722">
    <property type="component" value="Unassembled WGS sequence"/>
</dbReference>
<dbReference type="EMBL" id="LLXH01000353">
    <property type="protein sequence ID" value="PKC68083.1"/>
    <property type="molecule type" value="Genomic_DNA"/>
</dbReference>
<reference evidence="4 5" key="4">
    <citation type="submission" date="2017-10" db="EMBL/GenBank/DDBJ databases">
        <title>Genome analyses suggest a sexual origin of heterokaryosis in a supposedly ancient asexual fungus.</title>
        <authorList>
            <person name="Corradi N."/>
            <person name="Sedzielewska K."/>
            <person name="Noel J."/>
            <person name="Charron P."/>
            <person name="Farinelli L."/>
            <person name="Marton T."/>
            <person name="Kruger M."/>
            <person name="Pelin A."/>
            <person name="Brachmann A."/>
            <person name="Corradi N."/>
        </authorList>
    </citation>
    <scope>NUCLEOTIDE SEQUENCE [LARGE SCALE GENOMIC DNA]</scope>
    <source>
        <strain evidence="4 5">A1</strain>
    </source>
</reference>
<proteinExistence type="predicted"/>
<evidence type="ECO:0000313" key="3">
    <source>
        <dbReference type="EMBL" id="PKC16672.1"/>
    </source>
</evidence>
<gene>
    <name evidence="4" type="ORF">RhiirA1_440816</name>
    <name evidence="3" type="ORF">RhiirA5_493598</name>
</gene>
<feature type="transmembrane region" description="Helical" evidence="2">
    <location>
        <begin position="88"/>
        <end position="106"/>
    </location>
</feature>
<feature type="transmembrane region" description="Helical" evidence="2">
    <location>
        <begin position="137"/>
        <end position="159"/>
    </location>
</feature>
<sequence length="264" mass="30493">MYNKMALKDILACPIICSIFCLMFAELPLIFICPILEIQKLRLFDEYSIPYSKYIEYTYLSLTLFQLLLAFLIFCCCCYFAREDLSKEFILTTVLWLVIPIIYTIFTINELGDIPFYCPTNYDYGEPGLRYVCQTRLANLICMWVMFMGILLTGITMIIPKEILIDIFNDDGDEEYQAFNSGGGNRDGYQSVKQNDLNYKQIQIVRQDETDGSSSNGIDGMGRNESEPSKHDKPKGKEETFGFNNDDLQKFIDPDDNDKLKHIV</sequence>
<feature type="transmembrane region" description="Helical" evidence="2">
    <location>
        <begin position="57"/>
        <end position="81"/>
    </location>
</feature>
<keyword evidence="2" id="KW-0812">Transmembrane</keyword>
<reference evidence="3 6" key="1">
    <citation type="submission" date="2016-04" db="EMBL/GenBank/DDBJ databases">
        <title>Genome analyses suggest a sexual origin of heterokaryosis in a supposedly ancient asexual fungus.</title>
        <authorList>
            <person name="Ropars J."/>
            <person name="Sedzielewska K."/>
            <person name="Noel J."/>
            <person name="Charron P."/>
            <person name="Farinelli L."/>
            <person name="Marton T."/>
            <person name="Kruger M."/>
            <person name="Pelin A."/>
            <person name="Brachmann A."/>
            <person name="Corradi N."/>
        </authorList>
    </citation>
    <scope>NUCLEOTIDE SEQUENCE [LARGE SCALE GENOMIC DNA]</scope>
    <source>
        <strain evidence="3 6">A5</strain>
    </source>
</reference>
<feature type="region of interest" description="Disordered" evidence="1">
    <location>
        <begin position="208"/>
        <end position="264"/>
    </location>
</feature>
<evidence type="ECO:0000313" key="6">
    <source>
        <dbReference type="Proteomes" id="UP000232722"/>
    </source>
</evidence>
<feature type="transmembrane region" description="Helical" evidence="2">
    <location>
        <begin position="12"/>
        <end position="37"/>
    </location>
</feature>
<reference evidence="4 5" key="3">
    <citation type="submission" date="2017-10" db="EMBL/GenBank/DDBJ databases">
        <title>Extensive intraspecific genome diversity in a model arbuscular mycorrhizal fungus.</title>
        <authorList>
            <person name="Chen E.C.H."/>
            <person name="Morin E."/>
            <person name="Baudet D."/>
            <person name="Noel J."/>
            <person name="Ndikumana S."/>
            <person name="Charron P."/>
            <person name="St-Onge C."/>
            <person name="Giorgi J."/>
            <person name="Grigoriev I.V."/>
            <person name="Roux C."/>
            <person name="Martin F.M."/>
            <person name="Corradi N."/>
        </authorList>
    </citation>
    <scope>NUCLEOTIDE SEQUENCE [LARGE SCALE GENOMIC DNA]</scope>
    <source>
        <strain evidence="4 5">A1</strain>
    </source>
</reference>
<organism evidence="3 6">
    <name type="scientific">Rhizophagus irregularis</name>
    <dbReference type="NCBI Taxonomy" id="588596"/>
    <lineage>
        <taxon>Eukaryota</taxon>
        <taxon>Fungi</taxon>
        <taxon>Fungi incertae sedis</taxon>
        <taxon>Mucoromycota</taxon>
        <taxon>Glomeromycotina</taxon>
        <taxon>Glomeromycetes</taxon>
        <taxon>Glomerales</taxon>
        <taxon>Glomeraceae</taxon>
        <taxon>Rhizophagus</taxon>
    </lineage>
</organism>
<feature type="compositionally biased region" description="Basic and acidic residues" evidence="1">
    <location>
        <begin position="247"/>
        <end position="264"/>
    </location>
</feature>
<comment type="caution">
    <text evidence="3">The sequence shown here is derived from an EMBL/GenBank/DDBJ whole genome shotgun (WGS) entry which is preliminary data.</text>
</comment>
<dbReference type="EMBL" id="LLXJ01000039">
    <property type="protein sequence ID" value="PKC16672.1"/>
    <property type="molecule type" value="Genomic_DNA"/>
</dbReference>
<dbReference type="VEuPathDB" id="FungiDB:FUN_014868"/>
<accession>A0A2I1E6N0</accession>
<evidence type="ECO:0000256" key="1">
    <source>
        <dbReference type="SAM" id="MobiDB-lite"/>
    </source>
</evidence>
<evidence type="ECO:0000313" key="4">
    <source>
        <dbReference type="EMBL" id="PKC68083.1"/>
    </source>
</evidence>
<evidence type="ECO:0000313" key="5">
    <source>
        <dbReference type="Proteomes" id="UP000232688"/>
    </source>
</evidence>
<keyword evidence="2" id="KW-0472">Membrane</keyword>
<dbReference type="AlphaFoldDB" id="A0A2I1E6N0"/>
<dbReference type="OrthoDB" id="2419290at2759"/>
<name>A0A2I1E6N0_9GLOM</name>
<feature type="compositionally biased region" description="Basic and acidic residues" evidence="1">
    <location>
        <begin position="222"/>
        <end position="240"/>
    </location>
</feature>
<keyword evidence="2" id="KW-1133">Transmembrane helix</keyword>
<dbReference type="VEuPathDB" id="FungiDB:RhiirFUN_012045"/>
<reference evidence="3 6" key="2">
    <citation type="submission" date="2017-09" db="EMBL/GenBank/DDBJ databases">
        <title>Extensive intraspecific genome diversity in a model arbuscular mycorrhizal fungus.</title>
        <authorList>
            <person name="Chen E.C."/>
            <person name="Morin E."/>
            <person name="Beaudet D."/>
            <person name="Noel J."/>
            <person name="Ndikumana S."/>
            <person name="Charron P."/>
            <person name="St-Onge C."/>
            <person name="Giorgi J."/>
            <person name="Grigoriev I.V."/>
            <person name="Roux C."/>
            <person name="Martin F.M."/>
            <person name="Corradi N."/>
        </authorList>
    </citation>
    <scope>NUCLEOTIDE SEQUENCE [LARGE SCALE GENOMIC DNA]</scope>
    <source>
        <strain evidence="3 6">A5</strain>
    </source>
</reference>
<evidence type="ECO:0000256" key="2">
    <source>
        <dbReference type="SAM" id="Phobius"/>
    </source>
</evidence>
<dbReference type="Proteomes" id="UP000232688">
    <property type="component" value="Unassembled WGS sequence"/>
</dbReference>
<dbReference type="VEuPathDB" id="FungiDB:RhiirA1_440816"/>
<protein>
    <recommendedName>
        <fullName evidence="7">Transmembrane protein</fullName>
    </recommendedName>
</protein>
<evidence type="ECO:0008006" key="7">
    <source>
        <dbReference type="Google" id="ProtNLM"/>
    </source>
</evidence>